<evidence type="ECO:0000256" key="6">
    <source>
        <dbReference type="SAM" id="MobiDB-lite"/>
    </source>
</evidence>
<keyword evidence="4" id="KW-0804">Transcription</keyword>
<dbReference type="InterPro" id="IPR016032">
    <property type="entry name" value="Sig_transdc_resp-reg_C-effctor"/>
</dbReference>
<feature type="domain" description="Response regulatory" evidence="8">
    <location>
        <begin position="8"/>
        <end position="124"/>
    </location>
</feature>
<keyword evidence="3 9" id="KW-0238">DNA-binding</keyword>
<dbReference type="PROSITE" id="PS00622">
    <property type="entry name" value="HTH_LUXR_1"/>
    <property type="match status" value="1"/>
</dbReference>
<name>A0A4Q2EFQ3_9ACTN</name>
<evidence type="ECO:0000256" key="2">
    <source>
        <dbReference type="ARBA" id="ARBA00023015"/>
    </source>
</evidence>
<dbReference type="SMART" id="SM00448">
    <property type="entry name" value="REC"/>
    <property type="match status" value="1"/>
</dbReference>
<dbReference type="InterPro" id="IPR039420">
    <property type="entry name" value="WalR-like"/>
</dbReference>
<evidence type="ECO:0000256" key="4">
    <source>
        <dbReference type="ARBA" id="ARBA00023163"/>
    </source>
</evidence>
<dbReference type="Pfam" id="PF00072">
    <property type="entry name" value="Response_reg"/>
    <property type="match status" value="1"/>
</dbReference>
<dbReference type="AlphaFoldDB" id="A0A4Q2EFQ3"/>
<gene>
    <name evidence="9" type="ORF">C1706_13595</name>
</gene>
<comment type="caution">
    <text evidence="9">The sequence shown here is derived from an EMBL/GenBank/DDBJ whole genome shotgun (WGS) entry which is preliminary data.</text>
</comment>
<dbReference type="PANTHER" id="PTHR43214">
    <property type="entry name" value="TWO-COMPONENT RESPONSE REGULATOR"/>
    <property type="match status" value="1"/>
</dbReference>
<evidence type="ECO:0000313" key="9">
    <source>
        <dbReference type="EMBL" id="RXW31114.1"/>
    </source>
</evidence>
<dbReference type="SUPFAM" id="SSF52172">
    <property type="entry name" value="CheY-like"/>
    <property type="match status" value="1"/>
</dbReference>
<dbReference type="GO" id="GO:0003677">
    <property type="term" value="F:DNA binding"/>
    <property type="evidence" value="ECO:0007669"/>
    <property type="project" value="UniProtKB-KW"/>
</dbReference>
<evidence type="ECO:0000256" key="3">
    <source>
        <dbReference type="ARBA" id="ARBA00023125"/>
    </source>
</evidence>
<evidence type="ECO:0000259" key="8">
    <source>
        <dbReference type="PROSITE" id="PS50110"/>
    </source>
</evidence>
<dbReference type="InterPro" id="IPR001789">
    <property type="entry name" value="Sig_transdc_resp-reg_receiver"/>
</dbReference>
<dbReference type="PANTHER" id="PTHR43214:SF24">
    <property type="entry name" value="TRANSCRIPTIONAL REGULATORY PROTEIN NARL-RELATED"/>
    <property type="match status" value="1"/>
</dbReference>
<dbReference type="GO" id="GO:0000160">
    <property type="term" value="P:phosphorelay signal transduction system"/>
    <property type="evidence" value="ECO:0007669"/>
    <property type="project" value="InterPro"/>
</dbReference>
<dbReference type="InterPro" id="IPR058245">
    <property type="entry name" value="NreC/VraR/RcsB-like_REC"/>
</dbReference>
<dbReference type="Pfam" id="PF00196">
    <property type="entry name" value="GerE"/>
    <property type="match status" value="1"/>
</dbReference>
<dbReference type="GO" id="GO:0006355">
    <property type="term" value="P:regulation of DNA-templated transcription"/>
    <property type="evidence" value="ECO:0007669"/>
    <property type="project" value="InterPro"/>
</dbReference>
<dbReference type="CDD" id="cd17535">
    <property type="entry name" value="REC_NarL-like"/>
    <property type="match status" value="1"/>
</dbReference>
<organism evidence="9 10">
    <name type="scientific">Propioniciclava flava</name>
    <dbReference type="NCBI Taxonomy" id="2072026"/>
    <lineage>
        <taxon>Bacteria</taxon>
        <taxon>Bacillati</taxon>
        <taxon>Actinomycetota</taxon>
        <taxon>Actinomycetes</taxon>
        <taxon>Propionibacteriales</taxon>
        <taxon>Propionibacteriaceae</taxon>
        <taxon>Propioniciclava</taxon>
    </lineage>
</organism>
<dbReference type="RefSeq" id="WP_129459772.1">
    <property type="nucleotide sequence ID" value="NZ_PPCV01000013.1"/>
</dbReference>
<feature type="region of interest" description="Disordered" evidence="6">
    <location>
        <begin position="145"/>
        <end position="171"/>
    </location>
</feature>
<evidence type="ECO:0000313" key="10">
    <source>
        <dbReference type="Proteomes" id="UP000290624"/>
    </source>
</evidence>
<accession>A0A4Q2EFQ3</accession>
<dbReference type="PRINTS" id="PR00038">
    <property type="entry name" value="HTHLUXR"/>
</dbReference>
<dbReference type="InterPro" id="IPR000792">
    <property type="entry name" value="Tscrpt_reg_LuxR_C"/>
</dbReference>
<dbReference type="InterPro" id="IPR011006">
    <property type="entry name" value="CheY-like_superfamily"/>
</dbReference>
<evidence type="ECO:0000259" key="7">
    <source>
        <dbReference type="PROSITE" id="PS50043"/>
    </source>
</evidence>
<sequence>MGVTPRVAVLIVDDEALMRAGIRLMIDGVDGIEVVGEASDGRAAIEAVQRLDPDVVLMDIRMPKMSGIDATRALVAAGTRARIVVLTAFDTDAFLVDALRAGALSFLLKDAAPDLVLGAVQDAAEGRSRVSPGALTRLMSLATREPEQHGVPATPVGEAPRVAGGSVTRPPSVTEREWEVGRFVAQGLTNAEIAAALYLSGATVKTHLASLFAKLHVSNRVQLAILVLEHEHRP</sequence>
<reference evidence="9 10" key="1">
    <citation type="submission" date="2018-01" db="EMBL/GenBank/DDBJ databases">
        <title>Lactibacter flavus gen. nov., sp. nov., a novel bacterium of the family Propionibacteriaceae isolated from raw milk and dairy products.</title>
        <authorList>
            <person name="Wenning M."/>
            <person name="Breitenwieser F."/>
            <person name="Huptas C."/>
            <person name="von Neubeck M."/>
            <person name="Busse H.-J."/>
            <person name="Scherer S."/>
        </authorList>
    </citation>
    <scope>NUCLEOTIDE SEQUENCE [LARGE SCALE GENOMIC DNA]</scope>
    <source>
        <strain evidence="9 10">VG341</strain>
    </source>
</reference>
<proteinExistence type="predicted"/>
<dbReference type="CDD" id="cd06170">
    <property type="entry name" value="LuxR_C_like"/>
    <property type="match status" value="1"/>
</dbReference>
<keyword evidence="1 5" id="KW-0597">Phosphoprotein</keyword>
<dbReference type="Gene3D" id="3.40.50.2300">
    <property type="match status" value="1"/>
</dbReference>
<feature type="modified residue" description="4-aspartylphosphate" evidence="5">
    <location>
        <position position="59"/>
    </location>
</feature>
<dbReference type="OrthoDB" id="9808843at2"/>
<keyword evidence="2" id="KW-0805">Transcription regulation</keyword>
<dbReference type="PROSITE" id="PS50110">
    <property type="entry name" value="RESPONSE_REGULATORY"/>
    <property type="match status" value="1"/>
</dbReference>
<evidence type="ECO:0000256" key="5">
    <source>
        <dbReference type="PROSITE-ProRule" id="PRU00169"/>
    </source>
</evidence>
<feature type="domain" description="HTH luxR-type" evidence="7">
    <location>
        <begin position="166"/>
        <end position="231"/>
    </location>
</feature>
<keyword evidence="10" id="KW-1185">Reference proteome</keyword>
<dbReference type="SMART" id="SM00421">
    <property type="entry name" value="HTH_LUXR"/>
    <property type="match status" value="1"/>
</dbReference>
<dbReference type="Proteomes" id="UP000290624">
    <property type="component" value="Unassembled WGS sequence"/>
</dbReference>
<dbReference type="SUPFAM" id="SSF46894">
    <property type="entry name" value="C-terminal effector domain of the bipartite response regulators"/>
    <property type="match status" value="1"/>
</dbReference>
<protein>
    <submittedName>
        <fullName evidence="9">DNA-binding response regulator</fullName>
    </submittedName>
</protein>
<dbReference type="EMBL" id="PPCV01000013">
    <property type="protein sequence ID" value="RXW31114.1"/>
    <property type="molecule type" value="Genomic_DNA"/>
</dbReference>
<dbReference type="PROSITE" id="PS50043">
    <property type="entry name" value="HTH_LUXR_2"/>
    <property type="match status" value="1"/>
</dbReference>
<evidence type="ECO:0000256" key="1">
    <source>
        <dbReference type="ARBA" id="ARBA00022553"/>
    </source>
</evidence>